<keyword evidence="2" id="KW-1185">Reference proteome</keyword>
<organism evidence="1 2">
    <name type="scientific">Trichonephila clavata</name>
    <name type="common">Joro spider</name>
    <name type="synonym">Nephila clavata</name>
    <dbReference type="NCBI Taxonomy" id="2740835"/>
    <lineage>
        <taxon>Eukaryota</taxon>
        <taxon>Metazoa</taxon>
        <taxon>Ecdysozoa</taxon>
        <taxon>Arthropoda</taxon>
        <taxon>Chelicerata</taxon>
        <taxon>Arachnida</taxon>
        <taxon>Araneae</taxon>
        <taxon>Araneomorphae</taxon>
        <taxon>Entelegynae</taxon>
        <taxon>Araneoidea</taxon>
        <taxon>Nephilidae</taxon>
        <taxon>Trichonephila</taxon>
    </lineage>
</organism>
<name>A0A8X6J3U8_TRICU</name>
<evidence type="ECO:0000313" key="2">
    <source>
        <dbReference type="Proteomes" id="UP000887116"/>
    </source>
</evidence>
<sequence length="89" mass="9852">MFISVCWKGTRSGTSQTVPDQEDTGPHQLHVIDIVPWKRNIDGACSVSYVLLNWNDCLSNDVDEVKMMGICVFLIGNCLTCSTPCSFPL</sequence>
<dbReference type="EMBL" id="BMAO01017859">
    <property type="protein sequence ID" value="GFR18900.1"/>
    <property type="molecule type" value="Genomic_DNA"/>
</dbReference>
<comment type="caution">
    <text evidence="1">The sequence shown here is derived from an EMBL/GenBank/DDBJ whole genome shotgun (WGS) entry which is preliminary data.</text>
</comment>
<protein>
    <submittedName>
        <fullName evidence="1">Uncharacterized protein</fullName>
    </submittedName>
</protein>
<dbReference type="Proteomes" id="UP000887116">
    <property type="component" value="Unassembled WGS sequence"/>
</dbReference>
<proteinExistence type="predicted"/>
<dbReference type="AlphaFoldDB" id="A0A8X6J3U8"/>
<accession>A0A8X6J3U8</accession>
<evidence type="ECO:0000313" key="1">
    <source>
        <dbReference type="EMBL" id="GFR18900.1"/>
    </source>
</evidence>
<gene>
    <name evidence="1" type="ORF">TNCT_276491</name>
</gene>
<reference evidence="1" key="1">
    <citation type="submission" date="2020-07" db="EMBL/GenBank/DDBJ databases">
        <title>Multicomponent nature underlies the extraordinary mechanical properties of spider dragline silk.</title>
        <authorList>
            <person name="Kono N."/>
            <person name="Nakamura H."/>
            <person name="Mori M."/>
            <person name="Yoshida Y."/>
            <person name="Ohtoshi R."/>
            <person name="Malay A.D."/>
            <person name="Moran D.A.P."/>
            <person name="Tomita M."/>
            <person name="Numata K."/>
            <person name="Arakawa K."/>
        </authorList>
    </citation>
    <scope>NUCLEOTIDE SEQUENCE</scope>
</reference>